<evidence type="ECO:0000313" key="2">
    <source>
        <dbReference type="Proteomes" id="UP000814033"/>
    </source>
</evidence>
<reference evidence="1" key="1">
    <citation type="submission" date="2021-02" db="EMBL/GenBank/DDBJ databases">
        <authorList>
            <consortium name="DOE Joint Genome Institute"/>
            <person name="Ahrendt S."/>
            <person name="Looney B.P."/>
            <person name="Miyauchi S."/>
            <person name="Morin E."/>
            <person name="Drula E."/>
            <person name="Courty P.E."/>
            <person name="Chicoki N."/>
            <person name="Fauchery L."/>
            <person name="Kohler A."/>
            <person name="Kuo A."/>
            <person name="Labutti K."/>
            <person name="Pangilinan J."/>
            <person name="Lipzen A."/>
            <person name="Riley R."/>
            <person name="Andreopoulos W."/>
            <person name="He G."/>
            <person name="Johnson J."/>
            <person name="Barry K.W."/>
            <person name="Grigoriev I.V."/>
            <person name="Nagy L."/>
            <person name="Hibbett D."/>
            <person name="Henrissat B."/>
            <person name="Matheny P.B."/>
            <person name="Labbe J."/>
            <person name="Martin F."/>
        </authorList>
    </citation>
    <scope>NUCLEOTIDE SEQUENCE</scope>
    <source>
        <strain evidence="1">FP105234-sp</strain>
    </source>
</reference>
<proteinExistence type="predicted"/>
<feature type="non-terminal residue" evidence="1">
    <location>
        <position position="1"/>
    </location>
</feature>
<sequence length="308" mass="34523">TSDLLPTTGTIARGHRCANFLIIGQQSDNHHSTPPLTSRPSPPSPLRLSRSQFYGLTNDEGVLSSTRFHGLVRDGKIELVATARVVGFTSYRRSVVLDDRRVVRARAVVLATDYKSLWAAIFDSELHCGAYRRTYSTRGAEQTRAERGLDRHPPPPRATRYHWDYSSLAQRPASRADLDLNGPAMVRGLVPAEQILARDFAVNGAVITSNNGMACEVSAHWISAYFLGDALRLPATVDKAREHGERQAAWMRQRWPQWIDGLLEDMGLRTRRSGGNFLTWPFKVVRVQEIATLKEERDARRAQQLGLV</sequence>
<reference evidence="1" key="2">
    <citation type="journal article" date="2022" name="New Phytol.">
        <title>Evolutionary transition to the ectomycorrhizal habit in the genomes of a hyperdiverse lineage of mushroom-forming fungi.</title>
        <authorList>
            <person name="Looney B."/>
            <person name="Miyauchi S."/>
            <person name="Morin E."/>
            <person name="Drula E."/>
            <person name="Courty P.E."/>
            <person name="Kohler A."/>
            <person name="Kuo A."/>
            <person name="LaButti K."/>
            <person name="Pangilinan J."/>
            <person name="Lipzen A."/>
            <person name="Riley R."/>
            <person name="Andreopoulos W."/>
            <person name="He G."/>
            <person name="Johnson J."/>
            <person name="Nolan M."/>
            <person name="Tritt A."/>
            <person name="Barry K.W."/>
            <person name="Grigoriev I.V."/>
            <person name="Nagy L.G."/>
            <person name="Hibbett D."/>
            <person name="Henrissat B."/>
            <person name="Matheny P.B."/>
            <person name="Labbe J."/>
            <person name="Martin F.M."/>
        </authorList>
    </citation>
    <scope>NUCLEOTIDE SEQUENCE</scope>
    <source>
        <strain evidence="1">FP105234-sp</strain>
    </source>
</reference>
<name>A0ACB8RVD5_9AGAM</name>
<dbReference type="Proteomes" id="UP000814033">
    <property type="component" value="Unassembled WGS sequence"/>
</dbReference>
<organism evidence="1 2">
    <name type="scientific">Auriscalpium vulgare</name>
    <dbReference type="NCBI Taxonomy" id="40419"/>
    <lineage>
        <taxon>Eukaryota</taxon>
        <taxon>Fungi</taxon>
        <taxon>Dikarya</taxon>
        <taxon>Basidiomycota</taxon>
        <taxon>Agaricomycotina</taxon>
        <taxon>Agaricomycetes</taxon>
        <taxon>Russulales</taxon>
        <taxon>Auriscalpiaceae</taxon>
        <taxon>Auriscalpium</taxon>
    </lineage>
</organism>
<evidence type="ECO:0000313" key="1">
    <source>
        <dbReference type="EMBL" id="KAI0047566.1"/>
    </source>
</evidence>
<protein>
    <submittedName>
        <fullName evidence="1">Uncharacterized protein</fullName>
    </submittedName>
</protein>
<comment type="caution">
    <text evidence="1">The sequence shown here is derived from an EMBL/GenBank/DDBJ whole genome shotgun (WGS) entry which is preliminary data.</text>
</comment>
<gene>
    <name evidence="1" type="ORF">FA95DRAFT_1662704</name>
</gene>
<keyword evidence="2" id="KW-1185">Reference proteome</keyword>
<accession>A0ACB8RVD5</accession>
<dbReference type="EMBL" id="MU275902">
    <property type="protein sequence ID" value="KAI0047566.1"/>
    <property type="molecule type" value="Genomic_DNA"/>
</dbReference>